<sequence length="90" mass="9927">MSLRSSSVLAGQPLQGRSRVIVKTVCYRFVMLCITVTIAWLFVGDVGDALNIGIAANLVKTGTYYGYERLWDRIEWGARTTGASGPRNTR</sequence>
<dbReference type="AlphaFoldDB" id="A0A9Q4KXJ3"/>
<keyword evidence="1" id="KW-0812">Transmembrane</keyword>
<dbReference type="Pfam" id="PF09834">
    <property type="entry name" value="DUF2061"/>
    <property type="match status" value="1"/>
</dbReference>
<reference evidence="3" key="1">
    <citation type="submission" date="2022-06" db="EMBL/GenBank/DDBJ databases">
        <title>Natrinema sp. a new haloarchaeum isolate from saline soil.</title>
        <authorList>
            <person name="Strakova D."/>
            <person name="Galisteo C."/>
            <person name="Sanchez-Porro C."/>
            <person name="Ventosa A."/>
        </authorList>
    </citation>
    <scope>NUCLEOTIDE SEQUENCE</scope>
    <source>
        <strain evidence="3">S1CR25-10</strain>
    </source>
</reference>
<organism evidence="3 4">
    <name type="scientific">Natrinema salsiterrestre</name>
    <dbReference type="NCBI Taxonomy" id="2950540"/>
    <lineage>
        <taxon>Archaea</taxon>
        <taxon>Methanobacteriati</taxon>
        <taxon>Methanobacteriota</taxon>
        <taxon>Stenosarchaea group</taxon>
        <taxon>Halobacteria</taxon>
        <taxon>Halobacteriales</taxon>
        <taxon>Natrialbaceae</taxon>
        <taxon>Natrinema</taxon>
    </lineage>
</organism>
<accession>A0A9Q4KXJ3</accession>
<feature type="transmembrane region" description="Helical" evidence="1">
    <location>
        <begin position="20"/>
        <end position="43"/>
    </location>
</feature>
<dbReference type="RefSeq" id="WP_277520697.1">
    <property type="nucleotide sequence ID" value="NZ_JAMQOT010000002.1"/>
</dbReference>
<dbReference type="Proteomes" id="UP001154061">
    <property type="component" value="Unassembled WGS sequence"/>
</dbReference>
<evidence type="ECO:0000313" key="3">
    <source>
        <dbReference type="EMBL" id="MDF9745223.1"/>
    </source>
</evidence>
<proteinExistence type="predicted"/>
<feature type="domain" description="DUF2061" evidence="2">
    <location>
        <begin position="21"/>
        <end position="72"/>
    </location>
</feature>
<gene>
    <name evidence="3" type="ORF">NDI89_06445</name>
</gene>
<protein>
    <submittedName>
        <fullName evidence="3">DUF2061 domain-containing protein</fullName>
    </submittedName>
</protein>
<dbReference type="EMBL" id="JAMQOT010000002">
    <property type="protein sequence ID" value="MDF9745223.1"/>
    <property type="molecule type" value="Genomic_DNA"/>
</dbReference>
<name>A0A9Q4KXJ3_9EURY</name>
<dbReference type="InterPro" id="IPR018638">
    <property type="entry name" value="DUF2061_membrane"/>
</dbReference>
<evidence type="ECO:0000259" key="2">
    <source>
        <dbReference type="Pfam" id="PF09834"/>
    </source>
</evidence>
<keyword evidence="1" id="KW-0472">Membrane</keyword>
<evidence type="ECO:0000256" key="1">
    <source>
        <dbReference type="SAM" id="Phobius"/>
    </source>
</evidence>
<evidence type="ECO:0000313" key="4">
    <source>
        <dbReference type="Proteomes" id="UP001154061"/>
    </source>
</evidence>
<comment type="caution">
    <text evidence="3">The sequence shown here is derived from an EMBL/GenBank/DDBJ whole genome shotgun (WGS) entry which is preliminary data.</text>
</comment>
<keyword evidence="4" id="KW-1185">Reference proteome</keyword>
<keyword evidence="1" id="KW-1133">Transmembrane helix</keyword>